<reference evidence="7 8" key="1">
    <citation type="journal article" date="2016" name="Nat. Commun.">
        <title>Thousands of microbial genomes shed light on interconnected biogeochemical processes in an aquifer system.</title>
        <authorList>
            <person name="Anantharaman K."/>
            <person name="Brown C.T."/>
            <person name="Hug L.A."/>
            <person name="Sharon I."/>
            <person name="Castelle C.J."/>
            <person name="Probst A.J."/>
            <person name="Thomas B.C."/>
            <person name="Singh A."/>
            <person name="Wilkins M.J."/>
            <person name="Karaoz U."/>
            <person name="Brodie E.L."/>
            <person name="Williams K.H."/>
            <person name="Hubbard S.S."/>
            <person name="Banfield J.F."/>
        </authorList>
    </citation>
    <scope>NUCLEOTIDE SEQUENCE [LARGE SCALE GENOMIC DNA]</scope>
</reference>
<dbReference type="InterPro" id="IPR000962">
    <property type="entry name" value="Znf_DskA_TraR"/>
</dbReference>
<dbReference type="EMBL" id="MHOV01000030">
    <property type="protein sequence ID" value="OGZ69658.1"/>
    <property type="molecule type" value="Genomic_DNA"/>
</dbReference>
<dbReference type="PROSITE" id="PS01102">
    <property type="entry name" value="ZF_DKSA_1"/>
    <property type="match status" value="1"/>
</dbReference>
<proteinExistence type="predicted"/>
<dbReference type="InterPro" id="IPR020458">
    <property type="entry name" value="Znf_DskA_TraR_CS"/>
</dbReference>
<name>A0A1G2I6I1_9BACT</name>
<dbReference type="GO" id="GO:0008270">
    <property type="term" value="F:zinc ion binding"/>
    <property type="evidence" value="ECO:0007669"/>
    <property type="project" value="UniProtKB-KW"/>
</dbReference>
<organism evidence="7 8">
    <name type="scientific">Candidatus Staskawiczbacteria bacterium RIFCSPHIGHO2_12_FULL_38_11</name>
    <dbReference type="NCBI Taxonomy" id="1802209"/>
    <lineage>
        <taxon>Bacteria</taxon>
        <taxon>Candidatus Staskawicziibacteriota</taxon>
    </lineage>
</organism>
<protein>
    <recommendedName>
        <fullName evidence="6">Zinc finger DksA/TraR C4-type domain-containing protein</fullName>
    </recommendedName>
</protein>
<evidence type="ECO:0000256" key="4">
    <source>
        <dbReference type="PROSITE-ProRule" id="PRU00510"/>
    </source>
</evidence>
<evidence type="ECO:0000256" key="5">
    <source>
        <dbReference type="SAM" id="MobiDB-lite"/>
    </source>
</evidence>
<evidence type="ECO:0000256" key="1">
    <source>
        <dbReference type="ARBA" id="ARBA00022723"/>
    </source>
</evidence>
<evidence type="ECO:0000313" key="8">
    <source>
        <dbReference type="Proteomes" id="UP000179214"/>
    </source>
</evidence>
<dbReference type="SUPFAM" id="SSF57716">
    <property type="entry name" value="Glucocorticoid receptor-like (DNA-binding domain)"/>
    <property type="match status" value="1"/>
</dbReference>
<feature type="non-terminal residue" evidence="7">
    <location>
        <position position="1"/>
    </location>
</feature>
<keyword evidence="2" id="KW-0863">Zinc-finger</keyword>
<feature type="compositionally biased region" description="Acidic residues" evidence="5">
    <location>
        <begin position="45"/>
        <end position="54"/>
    </location>
</feature>
<dbReference type="SUPFAM" id="SSF109635">
    <property type="entry name" value="DnaK suppressor protein DksA, alpha-hairpin domain"/>
    <property type="match status" value="1"/>
</dbReference>
<dbReference type="AlphaFoldDB" id="A0A1G2I6I1"/>
<dbReference type="InterPro" id="IPR037187">
    <property type="entry name" value="DnaK_N"/>
</dbReference>
<feature type="zinc finger region" description="dksA C4-type" evidence="4">
    <location>
        <begin position="89"/>
        <end position="113"/>
    </location>
</feature>
<evidence type="ECO:0000313" key="7">
    <source>
        <dbReference type="EMBL" id="OGZ69658.1"/>
    </source>
</evidence>
<feature type="compositionally biased region" description="Basic and acidic residues" evidence="5">
    <location>
        <begin position="25"/>
        <end position="36"/>
    </location>
</feature>
<evidence type="ECO:0000259" key="6">
    <source>
        <dbReference type="Pfam" id="PF01258"/>
    </source>
</evidence>
<accession>A0A1G2I6I1</accession>
<dbReference type="Pfam" id="PF01258">
    <property type="entry name" value="zf-dskA_traR"/>
    <property type="match status" value="1"/>
</dbReference>
<evidence type="ECO:0000256" key="2">
    <source>
        <dbReference type="ARBA" id="ARBA00022771"/>
    </source>
</evidence>
<feature type="domain" description="Zinc finger DksA/TraR C4-type" evidence="6">
    <location>
        <begin position="84"/>
        <end position="113"/>
    </location>
</feature>
<dbReference type="PANTHER" id="PTHR33823:SF4">
    <property type="entry name" value="GENERAL STRESS PROTEIN 16O"/>
    <property type="match status" value="1"/>
</dbReference>
<comment type="caution">
    <text evidence="7">The sequence shown here is derived from an EMBL/GenBank/DDBJ whole genome shotgun (WGS) entry which is preliminary data.</text>
</comment>
<sequence length="115" mass="13390">ELLEKLKQSLEQEKIAMEKELETFATEDKKNKDNWDAKYPNQENSDMEEEADEVEEYENRLSLEHNLESKLKDVNAALEKIKNGSYGKCENCGKDIEEERLLACPEAKLCMECNK</sequence>
<feature type="region of interest" description="Disordered" evidence="5">
    <location>
        <begin position="25"/>
        <end position="54"/>
    </location>
</feature>
<dbReference type="PROSITE" id="PS51128">
    <property type="entry name" value="ZF_DKSA_2"/>
    <property type="match status" value="1"/>
</dbReference>
<evidence type="ECO:0000256" key="3">
    <source>
        <dbReference type="ARBA" id="ARBA00022833"/>
    </source>
</evidence>
<gene>
    <name evidence="7" type="ORF">A3F47_02265</name>
</gene>
<keyword evidence="1" id="KW-0479">Metal-binding</keyword>
<dbReference type="Proteomes" id="UP000179214">
    <property type="component" value="Unassembled WGS sequence"/>
</dbReference>
<keyword evidence="3" id="KW-0862">Zinc</keyword>
<dbReference type="Gene3D" id="1.20.120.910">
    <property type="entry name" value="DksA, coiled-coil domain"/>
    <property type="match status" value="1"/>
</dbReference>
<dbReference type="PANTHER" id="PTHR33823">
    <property type="entry name" value="RNA POLYMERASE-BINDING TRANSCRIPTION FACTOR DKSA-RELATED"/>
    <property type="match status" value="1"/>
</dbReference>